<dbReference type="OrthoDB" id="37659at2759"/>
<evidence type="ECO:0000313" key="2">
    <source>
        <dbReference type="Proteomes" id="UP000326924"/>
    </source>
</evidence>
<keyword evidence="2" id="KW-1185">Reference proteome</keyword>
<comment type="caution">
    <text evidence="1">The sequence shown here is derived from an EMBL/GenBank/DDBJ whole genome shotgun (WGS) entry which is preliminary data.</text>
</comment>
<evidence type="ECO:0000313" key="1">
    <source>
        <dbReference type="EMBL" id="KAA8894758.1"/>
    </source>
</evidence>
<organism evidence="1 2">
    <name type="scientific">Sphaerosporella brunnea</name>
    <dbReference type="NCBI Taxonomy" id="1250544"/>
    <lineage>
        <taxon>Eukaryota</taxon>
        <taxon>Fungi</taxon>
        <taxon>Dikarya</taxon>
        <taxon>Ascomycota</taxon>
        <taxon>Pezizomycotina</taxon>
        <taxon>Pezizomycetes</taxon>
        <taxon>Pezizales</taxon>
        <taxon>Pyronemataceae</taxon>
        <taxon>Sphaerosporella</taxon>
    </lineage>
</organism>
<accession>A0A5J5EJ73</accession>
<dbReference type="InterPro" id="IPR046670">
    <property type="entry name" value="DUF6540"/>
</dbReference>
<dbReference type="Proteomes" id="UP000326924">
    <property type="component" value="Unassembled WGS sequence"/>
</dbReference>
<proteinExistence type="predicted"/>
<reference evidence="1 2" key="1">
    <citation type="submission" date="2019-09" db="EMBL/GenBank/DDBJ databases">
        <title>Draft genome of the ectomycorrhizal ascomycete Sphaerosporella brunnea.</title>
        <authorList>
            <consortium name="DOE Joint Genome Institute"/>
            <person name="Benucci G.M."/>
            <person name="Marozzi G."/>
            <person name="Antonielli L."/>
            <person name="Sanchez S."/>
            <person name="Marco P."/>
            <person name="Wang X."/>
            <person name="Falini L.B."/>
            <person name="Barry K."/>
            <person name="Haridas S."/>
            <person name="Lipzen A."/>
            <person name="Labutti K."/>
            <person name="Grigoriev I.V."/>
            <person name="Murat C."/>
            <person name="Martin F."/>
            <person name="Albertini E."/>
            <person name="Donnini D."/>
            <person name="Bonito G."/>
        </authorList>
    </citation>
    <scope>NUCLEOTIDE SEQUENCE [LARGE SCALE GENOMIC DNA]</scope>
    <source>
        <strain evidence="1 2">Sb_GMNB300</strain>
    </source>
</reference>
<name>A0A5J5EJ73_9PEZI</name>
<dbReference type="Pfam" id="PF20174">
    <property type="entry name" value="DUF6540"/>
    <property type="match status" value="1"/>
</dbReference>
<protein>
    <submittedName>
        <fullName evidence="1">Uncharacterized protein</fullName>
    </submittedName>
</protein>
<dbReference type="InParanoid" id="A0A5J5EJ73"/>
<dbReference type="AlphaFoldDB" id="A0A5J5EJ73"/>
<gene>
    <name evidence="1" type="ORF">FN846DRAFT_912523</name>
</gene>
<dbReference type="EMBL" id="VXIS01000313">
    <property type="protein sequence ID" value="KAA8894758.1"/>
    <property type="molecule type" value="Genomic_DNA"/>
</dbReference>
<sequence>MSSILYVAIYRPLAGNVKHWSLWLEEVDTDTSTIYEVVGEATSFRRNTLHDRRPESTTRFVRLIHVCEFDGAAATADAKQKLEDQEIHNDVAHWSCQDFVLEALEGLHDEELIQDADYYEAKDELDSIYDQ</sequence>